<reference evidence="8 9" key="1">
    <citation type="submission" date="2019-11" db="EMBL/GenBank/DDBJ databases">
        <authorList>
            <person name="Li J."/>
        </authorList>
    </citation>
    <scope>NUCLEOTIDE SEQUENCE [LARGE SCALE GENOMIC DNA]</scope>
    <source>
        <strain evidence="8 9">J4</strain>
    </source>
</reference>
<feature type="domain" description="CheB-type methylesterase" evidence="7">
    <location>
        <begin position="151"/>
        <end position="345"/>
    </location>
</feature>
<dbReference type="NCBIfam" id="NF009206">
    <property type="entry name" value="PRK12555.1"/>
    <property type="match status" value="1"/>
</dbReference>
<dbReference type="Gene3D" id="3.40.50.2300">
    <property type="match status" value="1"/>
</dbReference>
<keyword evidence="3" id="KW-0963">Cytoplasm</keyword>
<dbReference type="GO" id="GO:0005737">
    <property type="term" value="C:cytoplasm"/>
    <property type="evidence" value="ECO:0007669"/>
    <property type="project" value="UniProtKB-SubCell"/>
</dbReference>
<dbReference type="NCBIfam" id="NF001965">
    <property type="entry name" value="PRK00742.1"/>
    <property type="match status" value="1"/>
</dbReference>
<dbReference type="InterPro" id="IPR008248">
    <property type="entry name" value="CheB-like"/>
</dbReference>
<dbReference type="Proteomes" id="UP000480185">
    <property type="component" value="Unassembled WGS sequence"/>
</dbReference>
<dbReference type="Gene3D" id="3.40.50.180">
    <property type="entry name" value="Methylesterase CheB, C-terminal domain"/>
    <property type="match status" value="1"/>
</dbReference>
<sequence>MENIRVLVVDDSAFMRKMISELLNSDQSINVIGTARNGHDAIAKIKSLSPDVVTLDVEMPVMDGLKALQIIMKECPLPVVMVSSLTQAGADLTIQSLQYGAVDFIAKPSGSISLDIMKLQHEMIAKLKYASLAKVRDSHPDLLDSTHAKAFPTRKTIVAIGVSTGGPRALQHLFTCLPKDFPAPIVVVQHMPARFTKSLAERLNKIATINIKEAEQGEVLEKGTVYIAPGDNHLSIDKVGNSLIANTTQTNSKKGHRPSADVLFRSIAQLSDYRKYALVLTGMGSDGSNGIKALKQSDQNTIVMAESEESSIIFGMPKSAIETKCVDHVVSIDKMGQALCERMQR</sequence>
<dbReference type="EC" id="3.1.1.61" evidence="3"/>
<dbReference type="EMBL" id="WJNH01000002">
    <property type="protein sequence ID" value="MRG85380.1"/>
    <property type="molecule type" value="Genomic_DNA"/>
</dbReference>
<dbReference type="GO" id="GO:0000156">
    <property type="term" value="F:phosphorelay response regulator activity"/>
    <property type="evidence" value="ECO:0007669"/>
    <property type="project" value="InterPro"/>
</dbReference>
<dbReference type="GO" id="GO:0008984">
    <property type="term" value="F:protein-glutamate methylesterase activity"/>
    <property type="evidence" value="ECO:0007669"/>
    <property type="project" value="UniProtKB-UniRule"/>
</dbReference>
<dbReference type="HAMAP" id="MF_00099">
    <property type="entry name" value="CheB_chemtxs"/>
    <property type="match status" value="1"/>
</dbReference>
<feature type="active site" evidence="3 4">
    <location>
        <position position="163"/>
    </location>
</feature>
<dbReference type="PANTHER" id="PTHR42872">
    <property type="entry name" value="PROTEIN-GLUTAMATE METHYLESTERASE/PROTEIN-GLUTAMINE GLUTAMINASE"/>
    <property type="match status" value="1"/>
</dbReference>
<comment type="function">
    <text evidence="3">Involved in chemotaxis. Part of a chemotaxis signal transduction system that modulates chemotaxis in response to various stimuli. Catalyzes the demethylation of specific methylglutamate residues introduced into the chemoreceptors (methyl-accepting chemotaxis proteins or MCP) by CheR. Also mediates the irreversible deamidation of specific glutamine residues to glutamic acid.</text>
</comment>
<feature type="domain" description="Response regulatory" evidence="6">
    <location>
        <begin position="5"/>
        <end position="122"/>
    </location>
</feature>
<comment type="caution">
    <text evidence="8">The sequence shown here is derived from an EMBL/GenBank/DDBJ whole genome shotgun (WGS) entry which is preliminary data.</text>
</comment>
<dbReference type="PROSITE" id="PS50122">
    <property type="entry name" value="CHEB"/>
    <property type="match status" value="1"/>
</dbReference>
<evidence type="ECO:0000256" key="2">
    <source>
        <dbReference type="ARBA" id="ARBA00048267"/>
    </source>
</evidence>
<evidence type="ECO:0000313" key="8">
    <source>
        <dbReference type="EMBL" id="MRG85380.1"/>
    </source>
</evidence>
<comment type="domain">
    <text evidence="3">Contains a C-terminal catalytic domain, and an N-terminal region which modulates catalytic activity.</text>
</comment>
<keyword evidence="3 4" id="KW-0145">Chemotaxis</keyword>
<name>A0A6G1X3A9_9BACI</name>
<dbReference type="GO" id="GO:0032259">
    <property type="term" value="P:methylation"/>
    <property type="evidence" value="ECO:0007669"/>
    <property type="project" value="UniProtKB-KW"/>
</dbReference>
<comment type="PTM">
    <text evidence="3">Phosphorylated by CheA. Phosphorylation of the N-terminal regulatory domain activates the methylesterase activity.</text>
</comment>
<dbReference type="GO" id="GO:0006935">
    <property type="term" value="P:chemotaxis"/>
    <property type="evidence" value="ECO:0007669"/>
    <property type="project" value="UniProtKB-UniRule"/>
</dbReference>
<dbReference type="SUPFAM" id="SSF52172">
    <property type="entry name" value="CheY-like"/>
    <property type="match status" value="1"/>
</dbReference>
<dbReference type="AlphaFoldDB" id="A0A6G1X3A9"/>
<protein>
    <recommendedName>
        <fullName evidence="3">Protein-glutamate methylesterase/protein-glutamine glutaminase</fullName>
        <ecNumber evidence="3">3.1.1.61</ecNumber>
        <ecNumber evidence="3">3.5.1.44</ecNumber>
    </recommendedName>
</protein>
<dbReference type="PIRSF" id="PIRSF000876">
    <property type="entry name" value="RR_chemtxs_CheB"/>
    <property type="match status" value="1"/>
</dbReference>
<comment type="catalytic activity">
    <reaction evidence="2 3">
        <text>[protein]-L-glutamate 5-O-methyl ester + H2O = L-glutamyl-[protein] + methanol + H(+)</text>
        <dbReference type="Rhea" id="RHEA:23236"/>
        <dbReference type="Rhea" id="RHEA-COMP:10208"/>
        <dbReference type="Rhea" id="RHEA-COMP:10311"/>
        <dbReference type="ChEBI" id="CHEBI:15377"/>
        <dbReference type="ChEBI" id="CHEBI:15378"/>
        <dbReference type="ChEBI" id="CHEBI:17790"/>
        <dbReference type="ChEBI" id="CHEBI:29973"/>
        <dbReference type="ChEBI" id="CHEBI:82795"/>
        <dbReference type="EC" id="3.1.1.61"/>
    </reaction>
</comment>
<dbReference type="GO" id="GO:0008168">
    <property type="term" value="F:methyltransferase activity"/>
    <property type="evidence" value="ECO:0007669"/>
    <property type="project" value="UniProtKB-KW"/>
</dbReference>
<dbReference type="CDD" id="cd17541">
    <property type="entry name" value="REC_CheB-like"/>
    <property type="match status" value="1"/>
</dbReference>
<dbReference type="InterPro" id="IPR001789">
    <property type="entry name" value="Sig_transdc_resp-reg_receiver"/>
</dbReference>
<dbReference type="EC" id="3.5.1.44" evidence="3"/>
<dbReference type="SUPFAM" id="SSF52738">
    <property type="entry name" value="Methylesterase CheB, C-terminal domain"/>
    <property type="match status" value="1"/>
</dbReference>
<gene>
    <name evidence="3 8" type="primary">cheB</name>
    <name evidence="8" type="ORF">GH754_03445</name>
</gene>
<dbReference type="PANTHER" id="PTHR42872:SF3">
    <property type="entry name" value="PROTEIN-GLUTAMATE METHYLESTERASE_PROTEIN-GLUTAMINE GLUTAMINASE 1"/>
    <property type="match status" value="1"/>
</dbReference>
<dbReference type="Pfam" id="PF01339">
    <property type="entry name" value="CheB_methylest"/>
    <property type="match status" value="1"/>
</dbReference>
<dbReference type="InterPro" id="IPR035909">
    <property type="entry name" value="CheB_C"/>
</dbReference>
<dbReference type="SMART" id="SM00448">
    <property type="entry name" value="REC"/>
    <property type="match status" value="1"/>
</dbReference>
<keyword evidence="8" id="KW-0808">Transferase</keyword>
<evidence type="ECO:0000256" key="4">
    <source>
        <dbReference type="PROSITE-ProRule" id="PRU00050"/>
    </source>
</evidence>
<comment type="similarity">
    <text evidence="3">Belongs to the CheB family.</text>
</comment>
<proteinExistence type="inferred from homology"/>
<keyword evidence="9" id="KW-1185">Reference proteome</keyword>
<evidence type="ECO:0000256" key="1">
    <source>
        <dbReference type="ARBA" id="ARBA00022801"/>
    </source>
</evidence>
<keyword evidence="3 5" id="KW-0597">Phosphoprotein</keyword>
<keyword evidence="1 3" id="KW-0378">Hydrolase</keyword>
<keyword evidence="8" id="KW-0489">Methyltransferase</keyword>
<evidence type="ECO:0000259" key="7">
    <source>
        <dbReference type="PROSITE" id="PS50122"/>
    </source>
</evidence>
<feature type="modified residue" description="4-aspartylphosphate" evidence="3 5">
    <location>
        <position position="56"/>
    </location>
</feature>
<evidence type="ECO:0000256" key="3">
    <source>
        <dbReference type="HAMAP-Rule" id="MF_00099"/>
    </source>
</evidence>
<dbReference type="PROSITE" id="PS50110">
    <property type="entry name" value="RESPONSE_REGULATORY"/>
    <property type="match status" value="1"/>
</dbReference>
<dbReference type="Pfam" id="PF00072">
    <property type="entry name" value="Response_reg"/>
    <property type="match status" value="1"/>
</dbReference>
<organism evidence="8 9">
    <name type="scientific">Salinibacillus xinjiangensis</name>
    <dbReference type="NCBI Taxonomy" id="1229268"/>
    <lineage>
        <taxon>Bacteria</taxon>
        <taxon>Bacillati</taxon>
        <taxon>Bacillota</taxon>
        <taxon>Bacilli</taxon>
        <taxon>Bacillales</taxon>
        <taxon>Bacillaceae</taxon>
        <taxon>Salinibacillus</taxon>
    </lineage>
</organism>
<dbReference type="InterPro" id="IPR011006">
    <property type="entry name" value="CheY-like_superfamily"/>
</dbReference>
<comment type="subcellular location">
    <subcellularLocation>
        <location evidence="3">Cytoplasm</location>
    </subcellularLocation>
</comment>
<evidence type="ECO:0000259" key="6">
    <source>
        <dbReference type="PROSITE" id="PS50110"/>
    </source>
</evidence>
<dbReference type="RefSeq" id="WP_153727337.1">
    <property type="nucleotide sequence ID" value="NZ_WJNH01000002.1"/>
</dbReference>
<evidence type="ECO:0000256" key="5">
    <source>
        <dbReference type="PROSITE-ProRule" id="PRU00169"/>
    </source>
</evidence>
<evidence type="ECO:0000313" key="9">
    <source>
        <dbReference type="Proteomes" id="UP000480185"/>
    </source>
</evidence>
<feature type="active site" evidence="3 4">
    <location>
        <position position="286"/>
    </location>
</feature>
<feature type="active site" evidence="3 4">
    <location>
        <position position="190"/>
    </location>
</feature>
<dbReference type="OrthoDB" id="9793421at2"/>
<accession>A0A6G1X3A9</accession>
<comment type="catalytic activity">
    <reaction evidence="3">
        <text>L-glutaminyl-[protein] + H2O = L-glutamyl-[protein] + NH4(+)</text>
        <dbReference type="Rhea" id="RHEA:16441"/>
        <dbReference type="Rhea" id="RHEA-COMP:10207"/>
        <dbReference type="Rhea" id="RHEA-COMP:10208"/>
        <dbReference type="ChEBI" id="CHEBI:15377"/>
        <dbReference type="ChEBI" id="CHEBI:28938"/>
        <dbReference type="ChEBI" id="CHEBI:29973"/>
        <dbReference type="ChEBI" id="CHEBI:30011"/>
        <dbReference type="EC" id="3.5.1.44"/>
    </reaction>
</comment>
<dbReference type="InterPro" id="IPR000673">
    <property type="entry name" value="Sig_transdc_resp-reg_Me-estase"/>
</dbReference>
<dbReference type="CDD" id="cd16432">
    <property type="entry name" value="CheB_Rec"/>
    <property type="match status" value="1"/>
</dbReference>
<dbReference type="GO" id="GO:0050568">
    <property type="term" value="F:protein-glutamine glutaminase activity"/>
    <property type="evidence" value="ECO:0007669"/>
    <property type="project" value="UniProtKB-UniRule"/>
</dbReference>